<comment type="caution">
    <text evidence="2">The sequence shown here is derived from an EMBL/GenBank/DDBJ whole genome shotgun (WGS) entry which is preliminary data.</text>
</comment>
<dbReference type="EMBL" id="JAHQCX010000001">
    <property type="protein sequence ID" value="MBU9724690.1"/>
    <property type="molecule type" value="Genomic_DNA"/>
</dbReference>
<keyword evidence="1" id="KW-0472">Membrane</keyword>
<organism evidence="2 3">
    <name type="scientific">Diplocloster modestus</name>
    <dbReference type="NCBI Taxonomy" id="2850322"/>
    <lineage>
        <taxon>Bacteria</taxon>
        <taxon>Bacillati</taxon>
        <taxon>Bacillota</taxon>
        <taxon>Clostridia</taxon>
        <taxon>Lachnospirales</taxon>
        <taxon>Lachnospiraceae</taxon>
        <taxon>Diplocloster</taxon>
    </lineage>
</organism>
<evidence type="ECO:0000313" key="3">
    <source>
        <dbReference type="Proteomes" id="UP001314681"/>
    </source>
</evidence>
<keyword evidence="3" id="KW-1185">Reference proteome</keyword>
<evidence type="ECO:0000256" key="1">
    <source>
        <dbReference type="SAM" id="Phobius"/>
    </source>
</evidence>
<dbReference type="RefSeq" id="WP_158351814.1">
    <property type="nucleotide sequence ID" value="NZ_JAHQCX010000001.1"/>
</dbReference>
<gene>
    <name evidence="2" type="ORF">KTH90_01545</name>
</gene>
<protein>
    <submittedName>
        <fullName evidence="2">Uncharacterized protein</fullName>
    </submittedName>
</protein>
<accession>A0ABS6K1V8</accession>
<feature type="transmembrane region" description="Helical" evidence="1">
    <location>
        <begin position="12"/>
        <end position="38"/>
    </location>
</feature>
<proteinExistence type="predicted"/>
<sequence>MKSRERSIHSLKYILSMLILAVILPMYLCVGIISGFYINLYKGQSDAARENTLMIQLNTLETSLDNIQRTVSNYYTKNLSAGYKKAKNSELELYFFQQQRGQDQCPKGIFS</sequence>
<evidence type="ECO:0000313" key="2">
    <source>
        <dbReference type="EMBL" id="MBU9724690.1"/>
    </source>
</evidence>
<keyword evidence="1" id="KW-1133">Transmembrane helix</keyword>
<reference evidence="2 3" key="1">
    <citation type="submission" date="2021-06" db="EMBL/GenBank/DDBJ databases">
        <title>Description of novel taxa of the family Lachnospiraceae.</title>
        <authorList>
            <person name="Chaplin A.V."/>
            <person name="Sokolova S.R."/>
            <person name="Pikina A.P."/>
            <person name="Korzhanova M."/>
            <person name="Belova V."/>
            <person name="Korostin D."/>
            <person name="Efimov B.A."/>
        </authorList>
    </citation>
    <scope>NUCLEOTIDE SEQUENCE [LARGE SCALE GENOMIC DNA]</scope>
    <source>
        <strain evidence="2 3">ASD4241</strain>
    </source>
</reference>
<name>A0ABS6K1V8_9FIRM</name>
<dbReference type="Proteomes" id="UP001314681">
    <property type="component" value="Unassembled WGS sequence"/>
</dbReference>
<keyword evidence="1" id="KW-0812">Transmembrane</keyword>